<dbReference type="InterPro" id="IPR003423">
    <property type="entry name" value="OMP_efflux"/>
</dbReference>
<sequence>MKKYIIGVGLWLTGIGLAVAQTAPTVVPLDKAIQLALQNNKGIKLADSRTQAAEAHLQETKDRSLPQANASLAYSRYSLTGPFSLGAGSDGKSALTIPAGAFNATMGGVTISKEVFGGFAEKSAERSADLLAKASHLDAQRNRSELVYTVTDAYYNIVKLARSIGVIEQNIKQFDEKEREATNLQKEGIVTANEVLKIQLQKNNLQLSRLQVEKARQTALYNFNLLVGLPEDQTIAIDTTLANPVVTAEPLSSFLTRAVQARPEVQANNLRVQSAEAMLRNTKSSMYPHLGVSAGYNYINPTAQVIPEGGAFISAWNVGAGLTYNIGSLYNLKGKLHGAQTAIDQANLQGQQQTDQIRSEVVTAYNNYQLALEQQNVIRTSVGQAQENYRLTESRFRNGLVGSTDLLEADSFLLQAQLNVINATVDAQLAYQRLLKATGNNLN</sequence>
<feature type="coiled-coil region" evidence="8">
    <location>
        <begin position="167"/>
        <end position="213"/>
    </location>
</feature>
<evidence type="ECO:0000256" key="5">
    <source>
        <dbReference type="ARBA" id="ARBA00022692"/>
    </source>
</evidence>
<name>A0A6G9AMH0_9BACT</name>
<evidence type="ECO:0000256" key="3">
    <source>
        <dbReference type="ARBA" id="ARBA00022448"/>
    </source>
</evidence>
<evidence type="ECO:0000256" key="7">
    <source>
        <dbReference type="ARBA" id="ARBA00023237"/>
    </source>
</evidence>
<evidence type="ECO:0000256" key="8">
    <source>
        <dbReference type="SAM" id="Coils"/>
    </source>
</evidence>
<dbReference type="RefSeq" id="WP_167208965.1">
    <property type="nucleotide sequence ID" value="NZ_CP050063.1"/>
</dbReference>
<evidence type="ECO:0000256" key="4">
    <source>
        <dbReference type="ARBA" id="ARBA00022452"/>
    </source>
</evidence>
<dbReference type="GO" id="GO:0009279">
    <property type="term" value="C:cell outer membrane"/>
    <property type="evidence" value="ECO:0007669"/>
    <property type="project" value="UniProtKB-SubCell"/>
</dbReference>
<keyword evidence="11" id="KW-1185">Reference proteome</keyword>
<dbReference type="EMBL" id="CP050063">
    <property type="protein sequence ID" value="QIP13671.1"/>
    <property type="molecule type" value="Genomic_DNA"/>
</dbReference>
<dbReference type="SUPFAM" id="SSF56954">
    <property type="entry name" value="Outer membrane efflux proteins (OEP)"/>
    <property type="match status" value="1"/>
</dbReference>
<protein>
    <submittedName>
        <fullName evidence="10">TolC family protein</fullName>
    </submittedName>
</protein>
<keyword evidence="3" id="KW-0813">Transport</keyword>
<comment type="similarity">
    <text evidence="2">Belongs to the outer membrane factor (OMF) (TC 1.B.17) family.</text>
</comment>
<dbReference type="GO" id="GO:1990281">
    <property type="term" value="C:efflux pump complex"/>
    <property type="evidence" value="ECO:0007669"/>
    <property type="project" value="TreeGrafter"/>
</dbReference>
<dbReference type="InterPro" id="IPR051906">
    <property type="entry name" value="TolC-like"/>
</dbReference>
<evidence type="ECO:0000256" key="6">
    <source>
        <dbReference type="ARBA" id="ARBA00023136"/>
    </source>
</evidence>
<keyword evidence="6" id="KW-0472">Membrane</keyword>
<organism evidence="10 11">
    <name type="scientific">Spirosoma aureum</name>
    <dbReference type="NCBI Taxonomy" id="2692134"/>
    <lineage>
        <taxon>Bacteria</taxon>
        <taxon>Pseudomonadati</taxon>
        <taxon>Bacteroidota</taxon>
        <taxon>Cytophagia</taxon>
        <taxon>Cytophagales</taxon>
        <taxon>Cytophagaceae</taxon>
        <taxon>Spirosoma</taxon>
    </lineage>
</organism>
<dbReference type="Proteomes" id="UP000501802">
    <property type="component" value="Chromosome"/>
</dbReference>
<feature type="signal peptide" evidence="9">
    <location>
        <begin position="1"/>
        <end position="20"/>
    </location>
</feature>
<evidence type="ECO:0000313" key="10">
    <source>
        <dbReference type="EMBL" id="QIP13671.1"/>
    </source>
</evidence>
<comment type="subcellular location">
    <subcellularLocation>
        <location evidence="1">Cell outer membrane</location>
    </subcellularLocation>
</comment>
<keyword evidence="4" id="KW-1134">Transmembrane beta strand</keyword>
<keyword evidence="5" id="KW-0812">Transmembrane</keyword>
<dbReference type="PANTHER" id="PTHR30026:SF20">
    <property type="entry name" value="OUTER MEMBRANE PROTEIN TOLC"/>
    <property type="match status" value="1"/>
</dbReference>
<dbReference type="KEGG" id="spib:G8759_14085"/>
<evidence type="ECO:0000256" key="1">
    <source>
        <dbReference type="ARBA" id="ARBA00004442"/>
    </source>
</evidence>
<keyword evidence="8" id="KW-0175">Coiled coil</keyword>
<feature type="chain" id="PRO_5026180149" evidence="9">
    <location>
        <begin position="21"/>
        <end position="443"/>
    </location>
</feature>
<keyword evidence="7" id="KW-0998">Cell outer membrane</keyword>
<reference evidence="10 11" key="1">
    <citation type="submission" date="2020-03" db="EMBL/GenBank/DDBJ databases">
        <authorList>
            <person name="Kim M.K."/>
        </authorList>
    </citation>
    <scope>NUCLEOTIDE SEQUENCE [LARGE SCALE GENOMIC DNA]</scope>
    <source>
        <strain evidence="10 11">BT328</strain>
    </source>
</reference>
<dbReference type="Gene3D" id="1.20.1600.10">
    <property type="entry name" value="Outer membrane efflux proteins (OEP)"/>
    <property type="match status" value="1"/>
</dbReference>
<dbReference type="GO" id="GO:0015562">
    <property type="term" value="F:efflux transmembrane transporter activity"/>
    <property type="evidence" value="ECO:0007669"/>
    <property type="project" value="InterPro"/>
</dbReference>
<gene>
    <name evidence="10" type="ORF">G8759_14085</name>
</gene>
<accession>A0A6G9AMH0</accession>
<evidence type="ECO:0000256" key="9">
    <source>
        <dbReference type="SAM" id="SignalP"/>
    </source>
</evidence>
<dbReference type="Pfam" id="PF02321">
    <property type="entry name" value="OEP"/>
    <property type="match status" value="2"/>
</dbReference>
<evidence type="ECO:0000313" key="11">
    <source>
        <dbReference type="Proteomes" id="UP000501802"/>
    </source>
</evidence>
<dbReference type="GO" id="GO:0015288">
    <property type="term" value="F:porin activity"/>
    <property type="evidence" value="ECO:0007669"/>
    <property type="project" value="TreeGrafter"/>
</dbReference>
<dbReference type="PANTHER" id="PTHR30026">
    <property type="entry name" value="OUTER MEMBRANE PROTEIN TOLC"/>
    <property type="match status" value="1"/>
</dbReference>
<evidence type="ECO:0000256" key="2">
    <source>
        <dbReference type="ARBA" id="ARBA00007613"/>
    </source>
</evidence>
<proteinExistence type="inferred from homology"/>
<dbReference type="AlphaFoldDB" id="A0A6G9AMH0"/>
<keyword evidence="9" id="KW-0732">Signal</keyword>